<evidence type="ECO:0000313" key="8">
    <source>
        <dbReference type="Proteomes" id="UP000596660"/>
    </source>
</evidence>
<evidence type="ECO:0000256" key="5">
    <source>
        <dbReference type="RuleBase" id="RU364012"/>
    </source>
</evidence>
<dbReference type="OMA" id="RCEMEEM"/>
<keyword evidence="6" id="KW-0175">Coiled coil</keyword>
<evidence type="ECO:0000256" key="3">
    <source>
        <dbReference type="ARBA" id="ARBA00022782"/>
    </source>
</evidence>
<dbReference type="EnsemblPlants" id="AUR62000925-RA">
    <property type="protein sequence ID" value="AUR62000925-RA:cds"/>
    <property type="gene ID" value="AUR62000925"/>
</dbReference>
<dbReference type="Gramene" id="AUR62000925-RA">
    <property type="protein sequence ID" value="AUR62000925-RA:cds"/>
    <property type="gene ID" value="AUR62000925"/>
</dbReference>
<dbReference type="PANTHER" id="PTHR31791">
    <property type="entry name" value="FRIGIDA-LIKE PROTEIN 3-RELATED"/>
    <property type="match status" value="1"/>
</dbReference>
<dbReference type="InterPro" id="IPR012474">
    <property type="entry name" value="Frigida"/>
</dbReference>
<gene>
    <name evidence="7" type="primary">LOC110708905</name>
</gene>
<dbReference type="Proteomes" id="UP000596660">
    <property type="component" value="Unplaced"/>
</dbReference>
<feature type="coiled-coil region" evidence="6">
    <location>
        <begin position="8"/>
        <end position="98"/>
    </location>
</feature>
<dbReference type="GO" id="GO:0009908">
    <property type="term" value="P:flower development"/>
    <property type="evidence" value="ECO:0007669"/>
    <property type="project" value="UniProtKB-KW"/>
</dbReference>
<accession>A0A803KPG9</accession>
<evidence type="ECO:0000313" key="7">
    <source>
        <dbReference type="EnsemblPlants" id="AUR62000925-RA:cds"/>
    </source>
</evidence>
<keyword evidence="3 5" id="KW-0221">Differentiation</keyword>
<evidence type="ECO:0000256" key="2">
    <source>
        <dbReference type="ARBA" id="ARBA00022473"/>
    </source>
</evidence>
<dbReference type="AlphaFoldDB" id="A0A803KPG9"/>
<keyword evidence="2 5" id="KW-0217">Developmental protein</keyword>
<dbReference type="Pfam" id="PF07899">
    <property type="entry name" value="Frigida"/>
    <property type="match status" value="1"/>
</dbReference>
<keyword evidence="4 5" id="KW-0287">Flowering</keyword>
<reference evidence="7" key="2">
    <citation type="submission" date="2021-03" db="UniProtKB">
        <authorList>
            <consortium name="EnsemblPlants"/>
        </authorList>
    </citation>
    <scope>IDENTIFICATION</scope>
</reference>
<evidence type="ECO:0000256" key="1">
    <source>
        <dbReference type="ARBA" id="ARBA00008956"/>
    </source>
</evidence>
<protein>
    <recommendedName>
        <fullName evidence="5">FRIGIDA-like protein</fullName>
    </recommendedName>
</protein>
<proteinExistence type="inferred from homology"/>
<name>A0A803KPG9_CHEQI</name>
<evidence type="ECO:0000256" key="4">
    <source>
        <dbReference type="ARBA" id="ARBA00023089"/>
    </source>
</evidence>
<keyword evidence="8" id="KW-1185">Reference proteome</keyword>
<reference evidence="7" key="1">
    <citation type="journal article" date="2017" name="Nature">
        <title>The genome of Chenopodium quinoa.</title>
        <authorList>
            <person name="Jarvis D.E."/>
            <person name="Ho Y.S."/>
            <person name="Lightfoot D.J."/>
            <person name="Schmoeckel S.M."/>
            <person name="Li B."/>
            <person name="Borm T.J.A."/>
            <person name="Ohyanagi H."/>
            <person name="Mineta K."/>
            <person name="Michell C.T."/>
            <person name="Saber N."/>
            <person name="Kharbatia N.M."/>
            <person name="Rupper R.R."/>
            <person name="Sharp A.R."/>
            <person name="Dally N."/>
            <person name="Boughton B.A."/>
            <person name="Woo Y.H."/>
            <person name="Gao G."/>
            <person name="Schijlen E.G.W.M."/>
            <person name="Guo X."/>
            <person name="Momin A.A."/>
            <person name="Negrao S."/>
            <person name="Al-Babili S."/>
            <person name="Gehring C."/>
            <person name="Roessner U."/>
            <person name="Jung C."/>
            <person name="Murphy K."/>
            <person name="Arold S.T."/>
            <person name="Gojobori T."/>
            <person name="van der Linden C.G."/>
            <person name="van Loo E.N."/>
            <person name="Jellen E.N."/>
            <person name="Maughan P.J."/>
            <person name="Tester M."/>
        </authorList>
    </citation>
    <scope>NUCLEOTIDE SEQUENCE [LARGE SCALE GENOMIC DNA]</scope>
    <source>
        <strain evidence="7">cv. PI 614886</strain>
    </source>
</reference>
<dbReference type="PANTHER" id="PTHR31791:SF47">
    <property type="entry name" value="INACTIVE FRIGIDA-LIKE PROTEIN 2"/>
    <property type="match status" value="1"/>
</dbReference>
<dbReference type="GO" id="GO:0030154">
    <property type="term" value="P:cell differentiation"/>
    <property type="evidence" value="ECO:0007669"/>
    <property type="project" value="UniProtKB-KW"/>
</dbReference>
<evidence type="ECO:0000256" key="6">
    <source>
        <dbReference type="SAM" id="Coils"/>
    </source>
</evidence>
<comment type="similarity">
    <text evidence="1 5">Belongs to the Frigida family.</text>
</comment>
<sequence length="462" mass="53851">MADRVKVIESKEREILQAAKTLENSLKEVELLENSINQRLKEVQIREEQLSEKIDAFEVKVTKIDEISKELDVKRCEMEEMKATIMEEKKVMEGEIEERRKVVEERENEMDERCRVLDCREKVLNKRSQDLVMKFKEFDERRKVLEMEERELREGLLELKAKQSKELTTYQAKTRELQPVACSEIQLLCRNMNTNGMISYLIKHYKDIHMMLSKISDSLQLAPDPAKLVLNVIQSFYELVKSENMTRQVYLASCIALSGALMKLNTSITLHIKDDAMKFSIMWRDFSAKQSYTQSQLMEIFAFLQFLASYKLAQSYDEDELFSLLGNFYTESEVRWPEKDSYLCRILGLKKKIPGFIRSLINRDEQLRAVVYICAFKLEDAFPPVPLLKSHLECIQKRVQEMLRNGSDTAQNDAVNMEISALRVLINCISNFKLESSFSPAPLELRIKQLEKEIEGKASAES</sequence>
<organism evidence="7 8">
    <name type="scientific">Chenopodium quinoa</name>
    <name type="common">Quinoa</name>
    <dbReference type="NCBI Taxonomy" id="63459"/>
    <lineage>
        <taxon>Eukaryota</taxon>
        <taxon>Viridiplantae</taxon>
        <taxon>Streptophyta</taxon>
        <taxon>Embryophyta</taxon>
        <taxon>Tracheophyta</taxon>
        <taxon>Spermatophyta</taxon>
        <taxon>Magnoliopsida</taxon>
        <taxon>eudicotyledons</taxon>
        <taxon>Gunneridae</taxon>
        <taxon>Pentapetalae</taxon>
        <taxon>Caryophyllales</taxon>
        <taxon>Chenopodiaceae</taxon>
        <taxon>Chenopodioideae</taxon>
        <taxon>Atripliceae</taxon>
        <taxon>Chenopodium</taxon>
    </lineage>
</organism>